<dbReference type="PANTHER" id="PTHR43132">
    <property type="entry name" value="ARSENICAL RESISTANCE OPERON REPRESSOR ARSR-RELATED"/>
    <property type="match status" value="1"/>
</dbReference>
<dbReference type="PRINTS" id="PR00778">
    <property type="entry name" value="HTHARSR"/>
</dbReference>
<dbReference type="SMART" id="SM00418">
    <property type="entry name" value="HTH_ARSR"/>
    <property type="match status" value="1"/>
</dbReference>
<dbReference type="Pfam" id="PF01022">
    <property type="entry name" value="HTH_5"/>
    <property type="match status" value="1"/>
</dbReference>
<organism evidence="6 7">
    <name type="scientific">Kribbella alba</name>
    <dbReference type="NCBI Taxonomy" id="190197"/>
    <lineage>
        <taxon>Bacteria</taxon>
        <taxon>Bacillati</taxon>
        <taxon>Actinomycetota</taxon>
        <taxon>Actinomycetes</taxon>
        <taxon>Propionibacteriales</taxon>
        <taxon>Kribbellaceae</taxon>
        <taxon>Kribbella</taxon>
    </lineage>
</organism>
<reference evidence="7" key="1">
    <citation type="journal article" date="2019" name="Int. J. Syst. Evol. Microbiol.">
        <title>The Global Catalogue of Microorganisms (GCM) 10K type strain sequencing project: providing services to taxonomists for standard genome sequencing and annotation.</title>
        <authorList>
            <consortium name="The Broad Institute Genomics Platform"/>
            <consortium name="The Broad Institute Genome Sequencing Center for Infectious Disease"/>
            <person name="Wu L."/>
            <person name="Ma J."/>
        </authorList>
    </citation>
    <scope>NUCLEOTIDE SEQUENCE [LARGE SCALE GENOMIC DNA]</scope>
    <source>
        <strain evidence="7">JCM 14306</strain>
    </source>
</reference>
<dbReference type="EMBL" id="BAAANE010000010">
    <property type="protein sequence ID" value="GAA1656055.1"/>
    <property type="molecule type" value="Genomic_DNA"/>
</dbReference>
<sequence length="125" mass="13420">MTTSPPEPTKAQLDSAAGTFAMLSAPVRLHLVSLAAQGEYDVGTLAERVGVSIATASQHLGKLRLAGIITARRDGRRHIYTVDDPHVLNMVDQIFEHIAPDGSLAPDPPLRRRPPRADEPAPEAD</sequence>
<dbReference type="Gene3D" id="1.10.10.10">
    <property type="entry name" value="Winged helix-like DNA-binding domain superfamily/Winged helix DNA-binding domain"/>
    <property type="match status" value="1"/>
</dbReference>
<evidence type="ECO:0000259" key="5">
    <source>
        <dbReference type="PROSITE" id="PS50987"/>
    </source>
</evidence>
<evidence type="ECO:0000256" key="3">
    <source>
        <dbReference type="ARBA" id="ARBA00023163"/>
    </source>
</evidence>
<dbReference type="InterPro" id="IPR036390">
    <property type="entry name" value="WH_DNA-bd_sf"/>
</dbReference>
<proteinExistence type="predicted"/>
<evidence type="ECO:0000256" key="4">
    <source>
        <dbReference type="SAM" id="MobiDB-lite"/>
    </source>
</evidence>
<dbReference type="RefSeq" id="WP_344115305.1">
    <property type="nucleotide sequence ID" value="NZ_BAAANE010000010.1"/>
</dbReference>
<dbReference type="InterPro" id="IPR051011">
    <property type="entry name" value="Metal_resp_trans_reg"/>
</dbReference>
<comment type="caution">
    <text evidence="6">The sequence shown here is derived from an EMBL/GenBank/DDBJ whole genome shotgun (WGS) entry which is preliminary data.</text>
</comment>
<dbReference type="PANTHER" id="PTHR43132:SF8">
    <property type="entry name" value="HTH-TYPE TRANSCRIPTIONAL REGULATOR KMTR"/>
    <property type="match status" value="1"/>
</dbReference>
<keyword evidence="7" id="KW-1185">Reference proteome</keyword>
<dbReference type="InterPro" id="IPR011991">
    <property type="entry name" value="ArsR-like_HTH"/>
</dbReference>
<name>A0ABP4RRU4_9ACTN</name>
<accession>A0ABP4RRU4</accession>
<dbReference type="InterPro" id="IPR036388">
    <property type="entry name" value="WH-like_DNA-bd_sf"/>
</dbReference>
<protein>
    <submittedName>
        <fullName evidence="6">Metalloregulator ArsR/SmtB family transcription factor</fullName>
    </submittedName>
</protein>
<dbReference type="Proteomes" id="UP001501319">
    <property type="component" value="Unassembled WGS sequence"/>
</dbReference>
<evidence type="ECO:0000256" key="1">
    <source>
        <dbReference type="ARBA" id="ARBA00023015"/>
    </source>
</evidence>
<feature type="region of interest" description="Disordered" evidence="4">
    <location>
        <begin position="99"/>
        <end position="125"/>
    </location>
</feature>
<evidence type="ECO:0000256" key="2">
    <source>
        <dbReference type="ARBA" id="ARBA00023125"/>
    </source>
</evidence>
<evidence type="ECO:0000313" key="7">
    <source>
        <dbReference type="Proteomes" id="UP001501319"/>
    </source>
</evidence>
<dbReference type="InterPro" id="IPR001845">
    <property type="entry name" value="HTH_ArsR_DNA-bd_dom"/>
</dbReference>
<dbReference type="CDD" id="cd00090">
    <property type="entry name" value="HTH_ARSR"/>
    <property type="match status" value="1"/>
</dbReference>
<keyword evidence="3" id="KW-0804">Transcription</keyword>
<feature type="domain" description="HTH arsR-type" evidence="5">
    <location>
        <begin position="8"/>
        <end position="102"/>
    </location>
</feature>
<dbReference type="PROSITE" id="PS50987">
    <property type="entry name" value="HTH_ARSR_2"/>
    <property type="match status" value="1"/>
</dbReference>
<keyword evidence="2" id="KW-0238">DNA-binding</keyword>
<evidence type="ECO:0000313" key="6">
    <source>
        <dbReference type="EMBL" id="GAA1656055.1"/>
    </source>
</evidence>
<dbReference type="SUPFAM" id="SSF46785">
    <property type="entry name" value="Winged helix' DNA-binding domain"/>
    <property type="match status" value="1"/>
</dbReference>
<keyword evidence="1" id="KW-0805">Transcription regulation</keyword>
<dbReference type="NCBIfam" id="NF033788">
    <property type="entry name" value="HTH_metalloreg"/>
    <property type="match status" value="1"/>
</dbReference>
<gene>
    <name evidence="6" type="ORF">GCM10009744_55870</name>
</gene>